<dbReference type="Pfam" id="PF04545">
    <property type="entry name" value="Sigma70_r4"/>
    <property type="match status" value="1"/>
</dbReference>
<dbReference type="PRINTS" id="PR00046">
    <property type="entry name" value="SIGMA70FCT"/>
</dbReference>
<dbReference type="Pfam" id="PF04539">
    <property type="entry name" value="Sigma70_r3"/>
    <property type="match status" value="1"/>
</dbReference>
<dbReference type="InterPro" id="IPR050239">
    <property type="entry name" value="Sigma-70_RNA_pol_init_factors"/>
</dbReference>
<evidence type="ECO:0000256" key="4">
    <source>
        <dbReference type="ARBA" id="ARBA00023125"/>
    </source>
</evidence>
<evidence type="ECO:0000256" key="5">
    <source>
        <dbReference type="ARBA" id="ARBA00023163"/>
    </source>
</evidence>
<dbReference type="InterPro" id="IPR013325">
    <property type="entry name" value="RNA_pol_sigma_r2"/>
</dbReference>
<dbReference type="GO" id="GO:0009507">
    <property type="term" value="C:chloroplast"/>
    <property type="evidence" value="ECO:0000318"/>
    <property type="project" value="GO_Central"/>
</dbReference>
<keyword evidence="2" id="KW-0805">Transcription regulation</keyword>
<dbReference type="InterPro" id="IPR007627">
    <property type="entry name" value="RNA_pol_sigma70_r2"/>
</dbReference>
<protein>
    <submittedName>
        <fullName evidence="7">RNA polymerase sigma factor sigD, chloroplastic</fullName>
    </submittedName>
</protein>
<dbReference type="GO" id="GO:0006355">
    <property type="term" value="P:regulation of DNA-templated transcription"/>
    <property type="evidence" value="ECO:0000318"/>
    <property type="project" value="GO_Central"/>
</dbReference>
<evidence type="ECO:0000313" key="8">
    <source>
        <dbReference type="Proteomes" id="UP000222542"/>
    </source>
</evidence>
<organism evidence="7 8">
    <name type="scientific">Capsicum annuum</name>
    <name type="common">Capsicum pepper</name>
    <dbReference type="NCBI Taxonomy" id="4072"/>
    <lineage>
        <taxon>Eukaryota</taxon>
        <taxon>Viridiplantae</taxon>
        <taxon>Streptophyta</taxon>
        <taxon>Embryophyta</taxon>
        <taxon>Tracheophyta</taxon>
        <taxon>Spermatophyta</taxon>
        <taxon>Magnoliopsida</taxon>
        <taxon>eudicotyledons</taxon>
        <taxon>Gunneridae</taxon>
        <taxon>Pentapetalae</taxon>
        <taxon>asterids</taxon>
        <taxon>lamiids</taxon>
        <taxon>Solanales</taxon>
        <taxon>Solanaceae</taxon>
        <taxon>Solanoideae</taxon>
        <taxon>Capsiceae</taxon>
        <taxon>Capsicum</taxon>
    </lineage>
</organism>
<keyword evidence="5" id="KW-0804">Transcription</keyword>
<dbReference type="SMR" id="A0A2G3AKD1"/>
<dbReference type="InterPro" id="IPR013324">
    <property type="entry name" value="RNA_pol_sigma_r3/r4-like"/>
</dbReference>
<dbReference type="PANTHER" id="PTHR30603:SF47">
    <property type="entry name" value="RNA POLYMERASE SIGMA FACTOR SIGD, CHLOROPLASTIC"/>
    <property type="match status" value="1"/>
</dbReference>
<dbReference type="PROSITE" id="PS00715">
    <property type="entry name" value="SIGMA70_1"/>
    <property type="match status" value="1"/>
</dbReference>
<dbReference type="Gene3D" id="1.10.601.10">
    <property type="entry name" value="RNA Polymerase Primary Sigma Factor"/>
    <property type="match status" value="1"/>
</dbReference>
<keyword evidence="8" id="KW-1185">Reference proteome</keyword>
<dbReference type="SUPFAM" id="SSF88659">
    <property type="entry name" value="Sigma3 and sigma4 domains of RNA polymerase sigma factors"/>
    <property type="match status" value="2"/>
</dbReference>
<dbReference type="AlphaFoldDB" id="A0A2G3AKD1"/>
<dbReference type="GO" id="GO:0016987">
    <property type="term" value="F:sigma factor activity"/>
    <property type="evidence" value="ECO:0000318"/>
    <property type="project" value="GO_Central"/>
</dbReference>
<dbReference type="SUPFAM" id="SSF88946">
    <property type="entry name" value="Sigma2 domain of RNA polymerase sigma factors"/>
    <property type="match status" value="1"/>
</dbReference>
<evidence type="ECO:0000256" key="1">
    <source>
        <dbReference type="ARBA" id="ARBA00007788"/>
    </source>
</evidence>
<accession>A0A2G3AKD1</accession>
<dbReference type="Pfam" id="PF04542">
    <property type="entry name" value="Sigma70_r2"/>
    <property type="match status" value="1"/>
</dbReference>
<evidence type="ECO:0000256" key="3">
    <source>
        <dbReference type="ARBA" id="ARBA00023082"/>
    </source>
</evidence>
<comment type="similarity">
    <text evidence="1">Belongs to the sigma-70 factor family.</text>
</comment>
<dbReference type="NCBIfam" id="TIGR02937">
    <property type="entry name" value="sigma70-ECF"/>
    <property type="match status" value="1"/>
</dbReference>
<dbReference type="InterPro" id="IPR000943">
    <property type="entry name" value="RNA_pol_sigma70"/>
</dbReference>
<evidence type="ECO:0000259" key="6">
    <source>
        <dbReference type="PROSITE" id="PS00715"/>
    </source>
</evidence>
<dbReference type="GO" id="GO:0006352">
    <property type="term" value="P:DNA-templated transcription initiation"/>
    <property type="evidence" value="ECO:0007669"/>
    <property type="project" value="InterPro"/>
</dbReference>
<proteinExistence type="inferred from homology"/>
<dbReference type="InterPro" id="IPR007624">
    <property type="entry name" value="RNA_pol_sigma70_r3"/>
</dbReference>
<keyword evidence="4" id="KW-0238">DNA-binding</keyword>
<dbReference type="GO" id="GO:0071482">
    <property type="term" value="P:cellular response to light stimulus"/>
    <property type="evidence" value="ECO:0007669"/>
    <property type="project" value="EnsemblPlants"/>
</dbReference>
<dbReference type="Gramene" id="PHT94695">
    <property type="protein sequence ID" value="PHT94695"/>
    <property type="gene ID" value="T459_02577"/>
</dbReference>
<dbReference type="GO" id="GO:0003899">
    <property type="term" value="F:DNA-directed RNA polymerase activity"/>
    <property type="evidence" value="ECO:0000318"/>
    <property type="project" value="GO_Central"/>
</dbReference>
<reference evidence="7 8" key="2">
    <citation type="journal article" date="2017" name="Genome Biol.">
        <title>New reference genome sequences of hot pepper reveal the massive evolution of plant disease-resistance genes by retroduplication.</title>
        <authorList>
            <person name="Kim S."/>
            <person name="Park J."/>
            <person name="Yeom S.I."/>
            <person name="Kim Y.M."/>
            <person name="Seo E."/>
            <person name="Kim K.T."/>
            <person name="Kim M.S."/>
            <person name="Lee J.M."/>
            <person name="Cheong K."/>
            <person name="Shin H.S."/>
            <person name="Kim S.B."/>
            <person name="Han K."/>
            <person name="Lee J."/>
            <person name="Park M."/>
            <person name="Lee H.A."/>
            <person name="Lee H.Y."/>
            <person name="Lee Y."/>
            <person name="Oh S."/>
            <person name="Lee J.H."/>
            <person name="Choi E."/>
            <person name="Choi E."/>
            <person name="Lee S.E."/>
            <person name="Jeon J."/>
            <person name="Kim H."/>
            <person name="Choi G."/>
            <person name="Song H."/>
            <person name="Lee J."/>
            <person name="Lee S.C."/>
            <person name="Kwon J.K."/>
            <person name="Lee H.Y."/>
            <person name="Koo N."/>
            <person name="Hong Y."/>
            <person name="Kim R.W."/>
            <person name="Kang W.H."/>
            <person name="Huh J.H."/>
            <person name="Kang B.C."/>
            <person name="Yang T.J."/>
            <person name="Lee Y.H."/>
            <person name="Bennetzen J.L."/>
            <person name="Choi D."/>
        </authorList>
    </citation>
    <scope>NUCLEOTIDE SEQUENCE [LARGE SCALE GENOMIC DNA]</scope>
    <source>
        <strain evidence="8">cv. CM334</strain>
    </source>
</reference>
<dbReference type="CDD" id="cd06171">
    <property type="entry name" value="Sigma70_r4"/>
    <property type="match status" value="1"/>
</dbReference>
<keyword evidence="3" id="KW-0731">Sigma factor</keyword>
<feature type="domain" description="RNA polymerase sigma-70" evidence="6">
    <location>
        <begin position="210"/>
        <end position="223"/>
    </location>
</feature>
<dbReference type="Proteomes" id="UP000222542">
    <property type="component" value="Unassembled WGS sequence"/>
</dbReference>
<dbReference type="EMBL" id="AYRZ02000001">
    <property type="protein sequence ID" value="PHT94695.1"/>
    <property type="molecule type" value="Genomic_DNA"/>
</dbReference>
<gene>
    <name evidence="7" type="ORF">T459_02577</name>
</gene>
<comment type="caution">
    <text evidence="7">The sequence shown here is derived from an EMBL/GenBank/DDBJ whole genome shotgun (WGS) entry which is preliminary data.</text>
</comment>
<evidence type="ECO:0000256" key="2">
    <source>
        <dbReference type="ARBA" id="ARBA00023015"/>
    </source>
</evidence>
<name>A0A2G3AKD1_CAPAN</name>
<sequence length="420" mass="47921">MAMAAWSCSNHTPSSLFPYPAKLSSKPLFHYAILYCPKTCSFLDPIHALAIEAANEAVTIEGNSLVFETDNINEVEIFNEKIELALRRKKRRKRRRCCYSECLDMDKGDKIFNSKSVKTGFYLTHKEESEYSWYLKEEARIEILRKMVEKTSEIELNQNQLAKAAGMSTKKLDKLLVNGKESQKKIIQCYKGLVVSVAASYQGKGLSLQDLIQEGSIGLLHGAKKFNPKKGYKLSTYAYWWIRQAITRAVANKSRLIRLPGSISELFPKICNAKAELSIKLRRMPSFDEIAEALDLDVSTVRLVIERNRAPISIDQIVTSQGHMSLKDIISGQEDTTPEEIVKRQMMKQDLEKILHNVLCDREAKILKLYFGLNGDTPQSFEEIGRVLKLSRERIRQINCTALSKLRESSMLDSFKMYIT</sequence>
<dbReference type="GO" id="GO:0000976">
    <property type="term" value="F:transcription cis-regulatory region binding"/>
    <property type="evidence" value="ECO:0000318"/>
    <property type="project" value="GO_Central"/>
</dbReference>
<dbReference type="InterPro" id="IPR036388">
    <property type="entry name" value="WH-like_DNA-bd_sf"/>
</dbReference>
<dbReference type="GO" id="GO:1903865">
    <property type="term" value="C:sigma factor antagonist complex"/>
    <property type="evidence" value="ECO:0000318"/>
    <property type="project" value="GO_Central"/>
</dbReference>
<dbReference type="InterPro" id="IPR007630">
    <property type="entry name" value="RNA_pol_sigma70_r4"/>
</dbReference>
<reference evidence="7 8" key="1">
    <citation type="journal article" date="2014" name="Nat. Genet.">
        <title>Genome sequence of the hot pepper provides insights into the evolution of pungency in Capsicum species.</title>
        <authorList>
            <person name="Kim S."/>
            <person name="Park M."/>
            <person name="Yeom S.I."/>
            <person name="Kim Y.M."/>
            <person name="Lee J.M."/>
            <person name="Lee H.A."/>
            <person name="Seo E."/>
            <person name="Choi J."/>
            <person name="Cheong K."/>
            <person name="Kim K.T."/>
            <person name="Jung K."/>
            <person name="Lee G.W."/>
            <person name="Oh S.K."/>
            <person name="Bae C."/>
            <person name="Kim S.B."/>
            <person name="Lee H.Y."/>
            <person name="Kim S.Y."/>
            <person name="Kim M.S."/>
            <person name="Kang B.C."/>
            <person name="Jo Y.D."/>
            <person name="Yang H.B."/>
            <person name="Jeong H.J."/>
            <person name="Kang W.H."/>
            <person name="Kwon J.K."/>
            <person name="Shin C."/>
            <person name="Lim J.Y."/>
            <person name="Park J.H."/>
            <person name="Huh J.H."/>
            <person name="Kim J.S."/>
            <person name="Kim B.D."/>
            <person name="Cohen O."/>
            <person name="Paran I."/>
            <person name="Suh M.C."/>
            <person name="Lee S.B."/>
            <person name="Kim Y.K."/>
            <person name="Shin Y."/>
            <person name="Noh S.J."/>
            <person name="Park J."/>
            <person name="Seo Y.S."/>
            <person name="Kwon S.Y."/>
            <person name="Kim H.A."/>
            <person name="Park J.M."/>
            <person name="Kim H.J."/>
            <person name="Choi S.B."/>
            <person name="Bosland P.W."/>
            <person name="Reeves G."/>
            <person name="Jo S.H."/>
            <person name="Lee B.W."/>
            <person name="Cho H.T."/>
            <person name="Choi H.S."/>
            <person name="Lee M.S."/>
            <person name="Yu Y."/>
            <person name="Do Choi Y."/>
            <person name="Park B.S."/>
            <person name="van Deynze A."/>
            <person name="Ashrafi H."/>
            <person name="Hill T."/>
            <person name="Kim W.T."/>
            <person name="Pai H.S."/>
            <person name="Ahn H.K."/>
            <person name="Yeam I."/>
            <person name="Giovannoni J.J."/>
            <person name="Rose J.K."/>
            <person name="Sorensen I."/>
            <person name="Lee S.J."/>
            <person name="Kim R.W."/>
            <person name="Choi I.Y."/>
            <person name="Choi B.S."/>
            <person name="Lim J.S."/>
            <person name="Lee Y.H."/>
            <person name="Choi D."/>
        </authorList>
    </citation>
    <scope>NUCLEOTIDE SEQUENCE [LARGE SCALE GENOMIC DNA]</scope>
    <source>
        <strain evidence="8">cv. CM334</strain>
    </source>
</reference>
<dbReference type="PANTHER" id="PTHR30603">
    <property type="entry name" value="RNA POLYMERASE SIGMA FACTOR RPO"/>
    <property type="match status" value="1"/>
</dbReference>
<evidence type="ECO:0000313" key="7">
    <source>
        <dbReference type="EMBL" id="PHT94695.1"/>
    </source>
</evidence>
<dbReference type="InterPro" id="IPR014284">
    <property type="entry name" value="RNA_pol_sigma-70_dom"/>
</dbReference>
<dbReference type="Gene3D" id="1.10.10.10">
    <property type="entry name" value="Winged helix-like DNA-binding domain superfamily/Winged helix DNA-binding domain"/>
    <property type="match status" value="2"/>
</dbReference>
<dbReference type="STRING" id="4072.A0A2G3AKD1"/>
<dbReference type="OMA" id="AFFKEMA"/>
<dbReference type="OrthoDB" id="206108at2759"/>